<evidence type="ECO:0000256" key="6">
    <source>
        <dbReference type="ARBA" id="ARBA00023136"/>
    </source>
</evidence>
<dbReference type="InterPro" id="IPR011701">
    <property type="entry name" value="MFS"/>
</dbReference>
<feature type="transmembrane region" description="Helical" evidence="7">
    <location>
        <begin position="85"/>
        <end position="103"/>
    </location>
</feature>
<reference evidence="8 9" key="1">
    <citation type="journal article" date="2016" name="Nat. Commun.">
        <title>Thousands of microbial genomes shed light on interconnected biogeochemical processes in an aquifer system.</title>
        <authorList>
            <person name="Anantharaman K."/>
            <person name="Brown C.T."/>
            <person name="Hug L.A."/>
            <person name="Sharon I."/>
            <person name="Castelle C.J."/>
            <person name="Probst A.J."/>
            <person name="Thomas B.C."/>
            <person name="Singh A."/>
            <person name="Wilkins M.J."/>
            <person name="Karaoz U."/>
            <person name="Brodie E.L."/>
            <person name="Williams K.H."/>
            <person name="Hubbard S.S."/>
            <person name="Banfield J.F."/>
        </authorList>
    </citation>
    <scope>NUCLEOTIDE SEQUENCE [LARGE SCALE GENOMIC DNA]</scope>
</reference>
<dbReference type="InterPro" id="IPR036259">
    <property type="entry name" value="MFS_trans_sf"/>
</dbReference>
<accession>A0A1G2QXH8</accession>
<feature type="transmembrane region" description="Helical" evidence="7">
    <location>
        <begin position="217"/>
        <end position="244"/>
    </location>
</feature>
<dbReference type="AlphaFoldDB" id="A0A1G2QXH8"/>
<evidence type="ECO:0000256" key="4">
    <source>
        <dbReference type="ARBA" id="ARBA00022692"/>
    </source>
</evidence>
<gene>
    <name evidence="8" type="ORF">A2672_01015</name>
</gene>
<evidence type="ECO:0000256" key="2">
    <source>
        <dbReference type="ARBA" id="ARBA00022448"/>
    </source>
</evidence>
<keyword evidence="3" id="KW-1003">Cell membrane</keyword>
<keyword evidence="6 7" id="KW-0472">Membrane</keyword>
<evidence type="ECO:0000256" key="5">
    <source>
        <dbReference type="ARBA" id="ARBA00022989"/>
    </source>
</evidence>
<feature type="transmembrane region" description="Helical" evidence="7">
    <location>
        <begin position="347"/>
        <end position="366"/>
    </location>
</feature>
<dbReference type="PANTHER" id="PTHR23517">
    <property type="entry name" value="RESISTANCE PROTEIN MDTM, PUTATIVE-RELATED-RELATED"/>
    <property type="match status" value="1"/>
</dbReference>
<feature type="transmembrane region" description="Helical" evidence="7">
    <location>
        <begin position="174"/>
        <end position="193"/>
    </location>
</feature>
<evidence type="ECO:0000256" key="3">
    <source>
        <dbReference type="ARBA" id="ARBA00022475"/>
    </source>
</evidence>
<dbReference type="GO" id="GO:0022857">
    <property type="term" value="F:transmembrane transporter activity"/>
    <property type="evidence" value="ECO:0007669"/>
    <property type="project" value="InterPro"/>
</dbReference>
<keyword evidence="5 7" id="KW-1133">Transmembrane helix</keyword>
<keyword evidence="2" id="KW-0813">Transport</keyword>
<sequence>MVFSIESAHYFEYFFRRDVTKLYLAFAIRNFALGMVLLFEPVYLYLYFGKSIPMALVFFAVMFGGFGLLSPFGGKIMTKIGTTKTILISLFFYFAYYLALFFFPVSFWFVPLSIVFAIIAMTLFWPSFHVDFARFSSQKTRGSQVGSLNVMSIIPTAISPALGGWILASFGYPVLFVVVLVVLIASALPLFYCTETHEVYSDSYQDAWRRAFKKENWGLNIGFAASGLEGMVYMFFWPLFLFFVTANFDFMGGIVSGAFGISILFMLYIGRISIPKDRSWILQLGSLWTGISWVLKYFIVTPFDAFLAHTLYHISSTAASIPFQTLFYEKAAAKGKDADEFLVYREIVMNMARFVFLLVLAGVFFLFPLLPIRATFFAAAVFSLGFMFLGKTPRFSFF</sequence>
<feature type="transmembrane region" description="Helical" evidence="7">
    <location>
        <begin position="281"/>
        <end position="300"/>
    </location>
</feature>
<evidence type="ECO:0000313" key="8">
    <source>
        <dbReference type="EMBL" id="OHA64541.1"/>
    </source>
</evidence>
<evidence type="ECO:0008006" key="10">
    <source>
        <dbReference type="Google" id="ProtNLM"/>
    </source>
</evidence>
<evidence type="ECO:0000256" key="1">
    <source>
        <dbReference type="ARBA" id="ARBA00004651"/>
    </source>
</evidence>
<evidence type="ECO:0000256" key="7">
    <source>
        <dbReference type="SAM" id="Phobius"/>
    </source>
</evidence>
<keyword evidence="4 7" id="KW-0812">Transmembrane</keyword>
<evidence type="ECO:0000313" key="9">
    <source>
        <dbReference type="Proteomes" id="UP000178065"/>
    </source>
</evidence>
<feature type="transmembrane region" description="Helical" evidence="7">
    <location>
        <begin position="22"/>
        <end position="46"/>
    </location>
</feature>
<dbReference type="Gene3D" id="1.20.1250.20">
    <property type="entry name" value="MFS general substrate transporter like domains"/>
    <property type="match status" value="1"/>
</dbReference>
<dbReference type="SUPFAM" id="SSF103473">
    <property type="entry name" value="MFS general substrate transporter"/>
    <property type="match status" value="1"/>
</dbReference>
<dbReference type="InterPro" id="IPR050171">
    <property type="entry name" value="MFS_Transporters"/>
</dbReference>
<feature type="transmembrane region" description="Helical" evidence="7">
    <location>
        <begin position="109"/>
        <end position="128"/>
    </location>
</feature>
<proteinExistence type="predicted"/>
<dbReference type="Proteomes" id="UP000178065">
    <property type="component" value="Unassembled WGS sequence"/>
</dbReference>
<feature type="transmembrane region" description="Helical" evidence="7">
    <location>
        <begin position="306"/>
        <end position="327"/>
    </location>
</feature>
<feature type="transmembrane region" description="Helical" evidence="7">
    <location>
        <begin position="52"/>
        <end position="73"/>
    </location>
</feature>
<feature type="transmembrane region" description="Helical" evidence="7">
    <location>
        <begin position="250"/>
        <end position="269"/>
    </location>
</feature>
<organism evidence="8 9">
    <name type="scientific">Candidatus Wildermuthbacteria bacterium RIFCSPHIGHO2_01_FULL_49_22b</name>
    <dbReference type="NCBI Taxonomy" id="1802448"/>
    <lineage>
        <taxon>Bacteria</taxon>
        <taxon>Candidatus Wildermuthiibacteriota</taxon>
    </lineage>
</organism>
<dbReference type="EMBL" id="MHTT01000033">
    <property type="protein sequence ID" value="OHA64541.1"/>
    <property type="molecule type" value="Genomic_DNA"/>
</dbReference>
<dbReference type="STRING" id="1802448.A2672_01015"/>
<name>A0A1G2QXH8_9BACT</name>
<comment type="caution">
    <text evidence="8">The sequence shown here is derived from an EMBL/GenBank/DDBJ whole genome shotgun (WGS) entry which is preliminary data.</text>
</comment>
<comment type="subcellular location">
    <subcellularLocation>
        <location evidence="1">Cell membrane</location>
        <topology evidence="1">Multi-pass membrane protein</topology>
    </subcellularLocation>
</comment>
<dbReference type="GO" id="GO:0005886">
    <property type="term" value="C:plasma membrane"/>
    <property type="evidence" value="ECO:0007669"/>
    <property type="project" value="UniProtKB-SubCell"/>
</dbReference>
<protein>
    <recommendedName>
        <fullName evidence="10">Major facilitator superfamily (MFS) profile domain-containing protein</fullName>
    </recommendedName>
</protein>
<feature type="transmembrane region" description="Helical" evidence="7">
    <location>
        <begin position="148"/>
        <end position="168"/>
    </location>
</feature>
<dbReference type="Pfam" id="PF07690">
    <property type="entry name" value="MFS_1"/>
    <property type="match status" value="1"/>
</dbReference>